<dbReference type="Gene3D" id="3.30.54.20">
    <property type="match status" value="1"/>
</dbReference>
<dbReference type="FunFam" id="3.10.310.40:FF:000001">
    <property type="entry name" value="Alanine--tRNA ligase"/>
    <property type="match status" value="1"/>
</dbReference>
<dbReference type="OrthoDB" id="9803884at2"/>
<dbReference type="InterPro" id="IPR018162">
    <property type="entry name" value="Ala-tRNA-ligase_IIc_anticod-bd"/>
</dbReference>
<keyword evidence="7 11" id="KW-0067">ATP-binding</keyword>
<dbReference type="Pfam" id="PF02272">
    <property type="entry name" value="DHHA1"/>
    <property type="match status" value="1"/>
</dbReference>
<feature type="domain" description="Alanyl-transfer RNA synthetases family profile" evidence="12">
    <location>
        <begin position="1"/>
        <end position="711"/>
    </location>
</feature>
<dbReference type="GO" id="GO:0006419">
    <property type="term" value="P:alanyl-tRNA aminoacylation"/>
    <property type="evidence" value="ECO:0007669"/>
    <property type="project" value="UniProtKB-UniRule"/>
</dbReference>
<keyword evidence="14" id="KW-1185">Reference proteome</keyword>
<dbReference type="InParanoid" id="F2LXW3"/>
<feature type="binding site" evidence="11">
    <location>
        <position position="566"/>
    </location>
    <ligand>
        <name>Zn(2+)</name>
        <dbReference type="ChEBI" id="CHEBI:29105"/>
    </ligand>
</feature>
<comment type="catalytic activity">
    <reaction evidence="11">
        <text>tRNA(Ala) + L-alanine + ATP = L-alanyl-tRNA(Ala) + AMP + diphosphate</text>
        <dbReference type="Rhea" id="RHEA:12540"/>
        <dbReference type="Rhea" id="RHEA-COMP:9657"/>
        <dbReference type="Rhea" id="RHEA-COMP:9923"/>
        <dbReference type="ChEBI" id="CHEBI:30616"/>
        <dbReference type="ChEBI" id="CHEBI:33019"/>
        <dbReference type="ChEBI" id="CHEBI:57972"/>
        <dbReference type="ChEBI" id="CHEBI:78442"/>
        <dbReference type="ChEBI" id="CHEBI:78497"/>
        <dbReference type="ChEBI" id="CHEBI:456215"/>
        <dbReference type="EC" id="6.1.1.7"/>
    </reaction>
</comment>
<dbReference type="SUPFAM" id="SSF50447">
    <property type="entry name" value="Translation proteins"/>
    <property type="match status" value="1"/>
</dbReference>
<reference evidence="13 14" key="1">
    <citation type="journal article" date="2011" name="Stand. Genomic Sci.">
        <title>Complete genome sequence of the thermophilic sulfur-reducer Hippea maritima type strain (MH(2)).</title>
        <authorList>
            <person name="Huntemann M."/>
            <person name="Lu M."/>
            <person name="Nolan M."/>
            <person name="Lapidus A."/>
            <person name="Lucas S."/>
            <person name="Hammon N."/>
            <person name="Deshpande S."/>
            <person name="Cheng J.F."/>
            <person name="Tapia R."/>
            <person name="Han C."/>
            <person name="Goodwin L."/>
            <person name="Pitluck S."/>
            <person name="Liolios K."/>
            <person name="Pagani I."/>
            <person name="Ivanova N."/>
            <person name="Ovchinikova G."/>
            <person name="Pati A."/>
            <person name="Chen A."/>
            <person name="Palaniappan K."/>
            <person name="Land M."/>
            <person name="Hauser L."/>
            <person name="Jeffries C.D."/>
            <person name="Detter J.C."/>
            <person name="Brambilla E.M."/>
            <person name="Rohde M."/>
            <person name="Spring S."/>
            <person name="Goker M."/>
            <person name="Woyke T."/>
            <person name="Bristow J."/>
            <person name="Eisen J.A."/>
            <person name="Markowitz V."/>
            <person name="Hugenholtz P."/>
            <person name="Kyrpides N.C."/>
            <person name="Klenk H.P."/>
            <person name="Mavromatis K."/>
        </authorList>
    </citation>
    <scope>NUCLEOTIDE SEQUENCE [LARGE SCALE GENOMIC DNA]</scope>
    <source>
        <strain evidence="14">ATCC 700847 / DSM 10411 / MH2</strain>
    </source>
</reference>
<dbReference type="Pfam" id="PF07973">
    <property type="entry name" value="tRNA_SAD"/>
    <property type="match status" value="1"/>
</dbReference>
<dbReference type="Gene3D" id="3.30.980.10">
    <property type="entry name" value="Threonyl-trna Synthetase, Chain A, domain 2"/>
    <property type="match status" value="1"/>
</dbReference>
<dbReference type="GO" id="GO:0005829">
    <property type="term" value="C:cytosol"/>
    <property type="evidence" value="ECO:0007669"/>
    <property type="project" value="TreeGrafter"/>
</dbReference>
<dbReference type="FunCoup" id="F2LXW3">
    <property type="interactions" value="437"/>
</dbReference>
<dbReference type="InterPro" id="IPR045864">
    <property type="entry name" value="aa-tRNA-synth_II/BPL/LPL"/>
</dbReference>
<protein>
    <recommendedName>
        <fullName evidence="11">Alanine--tRNA ligase</fullName>
        <ecNumber evidence="11">6.1.1.7</ecNumber>
    </recommendedName>
    <alternativeName>
        <fullName evidence="11">Alanyl-tRNA synthetase</fullName>
        <shortName evidence="11">AlaRS</shortName>
    </alternativeName>
</protein>
<feature type="binding site" evidence="11">
    <location>
        <position position="672"/>
    </location>
    <ligand>
        <name>Zn(2+)</name>
        <dbReference type="ChEBI" id="CHEBI:29105"/>
    </ligand>
</feature>
<dbReference type="SUPFAM" id="SSF55186">
    <property type="entry name" value="ThrRS/AlaRS common domain"/>
    <property type="match status" value="1"/>
</dbReference>
<dbReference type="Gene3D" id="3.10.310.40">
    <property type="match status" value="1"/>
</dbReference>
<accession>F2LXW3</accession>
<dbReference type="PANTHER" id="PTHR11777:SF9">
    <property type="entry name" value="ALANINE--TRNA LIGASE, CYTOPLASMIC"/>
    <property type="match status" value="1"/>
</dbReference>
<comment type="domain">
    <text evidence="11">Consists of three domains; the N-terminal catalytic domain, the editing domain and the C-terminal C-Ala domain. The editing domain removes incorrectly charged amino acids, while the C-Ala domain, along with tRNA(Ala), serves as a bridge to cooperatively bring together the editing and aminoacylation centers thus stimulating deacylation of misacylated tRNAs.</text>
</comment>
<dbReference type="GO" id="GO:0008270">
    <property type="term" value="F:zinc ion binding"/>
    <property type="evidence" value="ECO:0007669"/>
    <property type="project" value="UniProtKB-UniRule"/>
</dbReference>
<dbReference type="EMBL" id="CP002606">
    <property type="protein sequence ID" value="AEA33228.1"/>
    <property type="molecule type" value="Genomic_DNA"/>
</dbReference>
<dbReference type="InterPro" id="IPR018165">
    <property type="entry name" value="Ala-tRNA-synth_IIc_core"/>
</dbReference>
<keyword evidence="11" id="KW-0963">Cytoplasm</keyword>
<dbReference type="Proteomes" id="UP000008139">
    <property type="component" value="Chromosome"/>
</dbReference>
<comment type="similarity">
    <text evidence="1 11">Belongs to the class-II aminoacyl-tRNA synthetase family.</text>
</comment>
<evidence type="ECO:0000256" key="1">
    <source>
        <dbReference type="ARBA" id="ARBA00008226"/>
    </source>
</evidence>
<dbReference type="CDD" id="cd00673">
    <property type="entry name" value="AlaRS_core"/>
    <property type="match status" value="1"/>
</dbReference>
<keyword evidence="2 11" id="KW-0820">tRNA-binding</keyword>
<evidence type="ECO:0000256" key="11">
    <source>
        <dbReference type="HAMAP-Rule" id="MF_00036"/>
    </source>
</evidence>
<dbReference type="eggNOG" id="COG0013">
    <property type="taxonomic scope" value="Bacteria"/>
</dbReference>
<dbReference type="AlphaFoldDB" id="F2LXW3"/>
<dbReference type="GO" id="GO:0005524">
    <property type="term" value="F:ATP binding"/>
    <property type="evidence" value="ECO:0007669"/>
    <property type="project" value="UniProtKB-UniRule"/>
</dbReference>
<dbReference type="PROSITE" id="PS50860">
    <property type="entry name" value="AA_TRNA_LIGASE_II_ALA"/>
    <property type="match status" value="1"/>
</dbReference>
<evidence type="ECO:0000313" key="13">
    <source>
        <dbReference type="EMBL" id="AEA33228.1"/>
    </source>
</evidence>
<feature type="binding site" evidence="11">
    <location>
        <position position="570"/>
    </location>
    <ligand>
        <name>Zn(2+)</name>
        <dbReference type="ChEBI" id="CHEBI:29105"/>
    </ligand>
</feature>
<dbReference type="FunFam" id="3.30.54.20:FF:000001">
    <property type="entry name" value="Alanine--tRNA ligase"/>
    <property type="match status" value="1"/>
</dbReference>
<evidence type="ECO:0000256" key="4">
    <source>
        <dbReference type="ARBA" id="ARBA00022723"/>
    </source>
</evidence>
<gene>
    <name evidence="11" type="primary">alaS</name>
    <name evidence="13" type="ordered locus">Hipma_0251</name>
</gene>
<dbReference type="Gene3D" id="3.30.930.10">
    <property type="entry name" value="Bira Bifunctional Protein, Domain 2"/>
    <property type="match status" value="1"/>
</dbReference>
<evidence type="ECO:0000256" key="2">
    <source>
        <dbReference type="ARBA" id="ARBA00022555"/>
    </source>
</evidence>
<comment type="cofactor">
    <cofactor evidence="11">
        <name>Zn(2+)</name>
        <dbReference type="ChEBI" id="CHEBI:29105"/>
    </cofactor>
    <text evidence="11">Binds 1 zinc ion per subunit.</text>
</comment>
<keyword evidence="8 11" id="KW-0694">RNA-binding</keyword>
<evidence type="ECO:0000256" key="6">
    <source>
        <dbReference type="ARBA" id="ARBA00022833"/>
    </source>
</evidence>
<dbReference type="Pfam" id="PF01411">
    <property type="entry name" value="tRNA-synt_2c"/>
    <property type="match status" value="1"/>
</dbReference>
<dbReference type="GO" id="GO:0004813">
    <property type="term" value="F:alanine-tRNA ligase activity"/>
    <property type="evidence" value="ECO:0007669"/>
    <property type="project" value="UniProtKB-UniRule"/>
</dbReference>
<evidence type="ECO:0000313" key="14">
    <source>
        <dbReference type="Proteomes" id="UP000008139"/>
    </source>
</evidence>
<keyword evidence="9 11" id="KW-0648">Protein biosynthesis</keyword>
<evidence type="ECO:0000259" key="12">
    <source>
        <dbReference type="PROSITE" id="PS50860"/>
    </source>
</evidence>
<dbReference type="STRING" id="760142.Hipma_0251"/>
<dbReference type="InterPro" id="IPR009000">
    <property type="entry name" value="Transl_B-barrel_sf"/>
</dbReference>
<organism evidence="13 14">
    <name type="scientific">Hippea maritima (strain ATCC 700847 / DSM 10411 / MH2)</name>
    <dbReference type="NCBI Taxonomy" id="760142"/>
    <lineage>
        <taxon>Bacteria</taxon>
        <taxon>Pseudomonadati</taxon>
        <taxon>Campylobacterota</taxon>
        <taxon>Desulfurellia</taxon>
        <taxon>Desulfurellales</taxon>
        <taxon>Hippeaceae</taxon>
        <taxon>Hippea</taxon>
    </lineage>
</organism>
<dbReference type="InterPro" id="IPR003156">
    <property type="entry name" value="DHHA1_dom"/>
</dbReference>
<comment type="subcellular location">
    <subcellularLocation>
        <location evidence="11">Cytoplasm</location>
    </subcellularLocation>
</comment>
<dbReference type="PANTHER" id="PTHR11777">
    <property type="entry name" value="ALANYL-TRNA SYNTHETASE"/>
    <property type="match status" value="1"/>
</dbReference>
<dbReference type="InterPro" id="IPR023033">
    <property type="entry name" value="Ala_tRNA_ligase_euk/bac"/>
</dbReference>
<dbReference type="FunFam" id="3.30.930.10:FF:000004">
    <property type="entry name" value="Alanine--tRNA ligase"/>
    <property type="match status" value="1"/>
</dbReference>
<dbReference type="InterPro" id="IPR018163">
    <property type="entry name" value="Thr/Ala-tRNA-synth_IIc_edit"/>
</dbReference>
<dbReference type="InterPro" id="IPR050058">
    <property type="entry name" value="Ala-tRNA_ligase"/>
</dbReference>
<sequence length="860" mass="97480">MKSSDLRKAFLEYFKENGHTIVKSAPLVPKNDPTLLFVNAGMVQFKNVFLGKEKRDYARATSCQKCVRAGGKHNDLENVGYTARHHTFFEMLGNFSFGDYFKKEAIHFGWDFVTRVLGIDKDKLWITIFKDDDEAFEIWNKQEGVPSSRIVRMDEHDNFWAMGDTGPCGPCSEIHIDQGPDVGCGKPNCSVACDCDRYLELWNLVFMQYNRDEDGNMTPLPKPSIDTGMGLERVSAILQGVHSNFDIDIFRHIIGNISEFFRIDYGKDSNRDVGVRVIADHLRAMDFLIADGVFPDKEGRGYVLRRIMRRAMRFGKKLGANEPFLYRFIDTVNDVMGDVYPELLQNKEMVVNVVKAEEEQFFETLDSGLRILNDIFDKATKRVVDAESAFKLYDTYGFPIDLTVDIAKENGFEVDVKDFNELLEKQREASRKSWKGSGDEFVWDAFGDIYKQKGKTEFVGYDEFETKARLLGIVGKDKKIKEQAQRGVYYFIFDKTPFYAESGGQVADTGFILKGNARAFVSDVKKYFDGNLFVHKVDVLEGEFELNDECDLRINVARRKNIARHHTATHLLDAALIKILGKHVRQAGSLVEDNRLRFDFTHFSKLTDEQIEEIEELINSWIVENYPVKTETMSLDDAINSGAIALFDEKYSDEVRVVSVGNISKELCGGTHVKASGEIGLFKVIHESAVAKGIRRIEAKVGVEAYEYVKQIEKVLKDAASKLGIPITELPLKIEELKKKKTLKSQPKFDPSKVVKVNGIDVYVDVFENEDVSELRHLGDTVKSKLKSCIVVLFDKKDDRVNVIVMVTKDLANRIKAKDVVGKISRALGGKGGGKEEFAQGGGRDLDRLEEIIRSINSFL</sequence>
<dbReference type="EC" id="6.1.1.7" evidence="11"/>
<reference evidence="14" key="2">
    <citation type="submission" date="2011-03" db="EMBL/GenBank/DDBJ databases">
        <title>The complete genome of Hippea maritima DSM 10411.</title>
        <authorList>
            <consortium name="US DOE Joint Genome Institute (JGI-PGF)"/>
            <person name="Lucas S."/>
            <person name="Copeland A."/>
            <person name="Lapidus A."/>
            <person name="Bruce D."/>
            <person name="Goodwin L."/>
            <person name="Pitluck S."/>
            <person name="Peters L."/>
            <person name="Kyrpides N."/>
            <person name="Mavromatis K."/>
            <person name="Pagani I."/>
            <person name="Ivanova N."/>
            <person name="Mikhailova N."/>
            <person name="Lu M."/>
            <person name="Detter J.C."/>
            <person name="Tapia R."/>
            <person name="Han C."/>
            <person name="Land M."/>
            <person name="Hauser L."/>
            <person name="Markowitz V."/>
            <person name="Cheng J.-F."/>
            <person name="Hugenholtz P."/>
            <person name="Woyke T."/>
            <person name="Wu D."/>
            <person name="Spring S."/>
            <person name="Schroeder M."/>
            <person name="Brambilla E."/>
            <person name="Klenk H.-P."/>
            <person name="Eisen J.A."/>
        </authorList>
    </citation>
    <scope>NUCLEOTIDE SEQUENCE [LARGE SCALE GENOMIC DNA]</scope>
    <source>
        <strain evidence="14">ATCC 700847 / DSM 10411 / MH2</strain>
    </source>
</reference>
<keyword evidence="6 11" id="KW-0862">Zinc</keyword>
<dbReference type="InterPro" id="IPR012947">
    <property type="entry name" value="tRNA_SAD"/>
</dbReference>
<dbReference type="KEGG" id="hmr:Hipma_0251"/>
<dbReference type="GO" id="GO:0000049">
    <property type="term" value="F:tRNA binding"/>
    <property type="evidence" value="ECO:0007669"/>
    <property type="project" value="UniProtKB-KW"/>
</dbReference>
<dbReference type="GO" id="GO:0002161">
    <property type="term" value="F:aminoacyl-tRNA deacylase activity"/>
    <property type="evidence" value="ECO:0007669"/>
    <property type="project" value="TreeGrafter"/>
</dbReference>
<dbReference type="InterPro" id="IPR018164">
    <property type="entry name" value="Ala-tRNA-synth_IIc_N"/>
</dbReference>
<evidence type="ECO:0000256" key="9">
    <source>
        <dbReference type="ARBA" id="ARBA00022917"/>
    </source>
</evidence>
<evidence type="ECO:0000256" key="10">
    <source>
        <dbReference type="ARBA" id="ARBA00023146"/>
    </source>
</evidence>
<dbReference type="HAMAP" id="MF_00036_B">
    <property type="entry name" value="Ala_tRNA_synth_B"/>
    <property type="match status" value="1"/>
</dbReference>
<dbReference type="RefSeq" id="WP_013681272.1">
    <property type="nucleotide sequence ID" value="NC_015318.1"/>
</dbReference>
<dbReference type="HOGENOM" id="CLU_004485_1_1_7"/>
<dbReference type="SUPFAM" id="SSF101353">
    <property type="entry name" value="Putative anticodon-binding domain of alanyl-tRNA synthetase (AlaRS)"/>
    <property type="match status" value="1"/>
</dbReference>
<name>F2LXW3_HIPMA</name>
<dbReference type="SUPFAM" id="SSF55681">
    <property type="entry name" value="Class II aaRS and biotin synthetases"/>
    <property type="match status" value="1"/>
</dbReference>
<evidence type="ECO:0000256" key="8">
    <source>
        <dbReference type="ARBA" id="ARBA00022884"/>
    </source>
</evidence>
<dbReference type="PRINTS" id="PR00980">
    <property type="entry name" value="TRNASYNTHALA"/>
</dbReference>
<keyword evidence="4 11" id="KW-0479">Metal-binding</keyword>
<keyword evidence="3 11" id="KW-0436">Ligase</keyword>
<dbReference type="NCBIfam" id="TIGR00344">
    <property type="entry name" value="alaS"/>
    <property type="match status" value="1"/>
</dbReference>
<evidence type="ECO:0000256" key="7">
    <source>
        <dbReference type="ARBA" id="ARBA00022840"/>
    </source>
</evidence>
<evidence type="ECO:0000256" key="3">
    <source>
        <dbReference type="ARBA" id="ARBA00022598"/>
    </source>
</evidence>
<dbReference type="Gene3D" id="2.40.30.130">
    <property type="match status" value="1"/>
</dbReference>
<dbReference type="FunFam" id="3.30.980.10:FF:000004">
    <property type="entry name" value="Alanine--tRNA ligase, cytoplasmic"/>
    <property type="match status" value="1"/>
</dbReference>
<feature type="binding site" evidence="11">
    <location>
        <position position="668"/>
    </location>
    <ligand>
        <name>Zn(2+)</name>
        <dbReference type="ChEBI" id="CHEBI:29105"/>
    </ligand>
</feature>
<comment type="function">
    <text evidence="11">Catalyzes the attachment of alanine to tRNA(Ala) in a two-step reaction: alanine is first activated by ATP to form Ala-AMP and then transferred to the acceptor end of tRNA(Ala). Also edits incorrectly charged Ser-tRNA(Ala) and Gly-tRNA(Ala) via its editing domain.</text>
</comment>
<keyword evidence="5 11" id="KW-0547">Nucleotide-binding</keyword>
<dbReference type="InterPro" id="IPR002318">
    <property type="entry name" value="Ala-tRNA-lgiase_IIc"/>
</dbReference>
<dbReference type="SMART" id="SM00863">
    <property type="entry name" value="tRNA_SAD"/>
    <property type="match status" value="1"/>
</dbReference>
<evidence type="ECO:0000256" key="5">
    <source>
        <dbReference type="ARBA" id="ARBA00022741"/>
    </source>
</evidence>
<proteinExistence type="inferred from homology"/>
<keyword evidence="10 11" id="KW-0030">Aminoacyl-tRNA synthetase</keyword>